<feature type="region of interest" description="Disordered" evidence="1">
    <location>
        <begin position="1"/>
        <end position="144"/>
    </location>
</feature>
<keyword evidence="3" id="KW-1185">Reference proteome</keyword>
<organism evidence="2 3">
    <name type="scientific">Bugula neritina</name>
    <name type="common">Brown bryozoan</name>
    <name type="synonym">Sertularia neritina</name>
    <dbReference type="NCBI Taxonomy" id="10212"/>
    <lineage>
        <taxon>Eukaryota</taxon>
        <taxon>Metazoa</taxon>
        <taxon>Spiralia</taxon>
        <taxon>Lophotrochozoa</taxon>
        <taxon>Bryozoa</taxon>
        <taxon>Gymnolaemata</taxon>
        <taxon>Cheilostomatida</taxon>
        <taxon>Flustrina</taxon>
        <taxon>Buguloidea</taxon>
        <taxon>Bugulidae</taxon>
        <taxon>Bugula</taxon>
    </lineage>
</organism>
<proteinExistence type="predicted"/>
<evidence type="ECO:0000313" key="3">
    <source>
        <dbReference type="Proteomes" id="UP000593567"/>
    </source>
</evidence>
<accession>A0A7J7K7N3</accession>
<name>A0A7J7K7N3_BUGNE</name>
<protein>
    <submittedName>
        <fullName evidence="2">Uncharacterized protein</fullName>
    </submittedName>
</protein>
<dbReference type="EMBL" id="VXIV02001134">
    <property type="protein sequence ID" value="KAF6034185.1"/>
    <property type="molecule type" value="Genomic_DNA"/>
</dbReference>
<evidence type="ECO:0000256" key="1">
    <source>
        <dbReference type="SAM" id="MobiDB-lite"/>
    </source>
</evidence>
<comment type="caution">
    <text evidence="2">The sequence shown here is derived from an EMBL/GenBank/DDBJ whole genome shotgun (WGS) entry which is preliminary data.</text>
</comment>
<dbReference type="Proteomes" id="UP000593567">
    <property type="component" value="Unassembled WGS sequence"/>
</dbReference>
<feature type="compositionally biased region" description="Polar residues" evidence="1">
    <location>
        <begin position="111"/>
        <end position="144"/>
    </location>
</feature>
<feature type="compositionally biased region" description="Basic residues" evidence="1">
    <location>
        <begin position="18"/>
        <end position="30"/>
    </location>
</feature>
<gene>
    <name evidence="2" type="ORF">EB796_007502</name>
</gene>
<evidence type="ECO:0000313" key="2">
    <source>
        <dbReference type="EMBL" id="KAF6034185.1"/>
    </source>
</evidence>
<sequence length="144" mass="15896">MALLNWDLSDEDETVSKRKEKHKKTAKSKKKNQEKDADNVVGGEDVVKEHHSSAEAVAVPKSAGDVPENADTDTKAKKKRKVKKTTTEEVETEKKVKKSKFTISDGLSHKSVVSEQQNNEGQQDSVQADGETSNQVTVVSKYNV</sequence>
<dbReference type="AlphaFoldDB" id="A0A7J7K7N3"/>
<reference evidence="2" key="1">
    <citation type="submission" date="2020-06" db="EMBL/GenBank/DDBJ databases">
        <title>Draft genome of Bugula neritina, a colonial animal packing powerful symbionts and potential medicines.</title>
        <authorList>
            <person name="Rayko M."/>
        </authorList>
    </citation>
    <scope>NUCLEOTIDE SEQUENCE [LARGE SCALE GENOMIC DNA]</scope>
    <source>
        <strain evidence="2">Kwan_BN1</strain>
    </source>
</reference>